<protein>
    <submittedName>
        <fullName evidence="1">Uncharacterized protein</fullName>
    </submittedName>
</protein>
<name>A0A8S5RVP6_9CAUD</name>
<evidence type="ECO:0000313" key="1">
    <source>
        <dbReference type="EMBL" id="DAF42829.1"/>
    </source>
</evidence>
<dbReference type="EMBL" id="BK032497">
    <property type="protein sequence ID" value="DAF42829.1"/>
    <property type="molecule type" value="Genomic_DNA"/>
</dbReference>
<reference evidence="1" key="1">
    <citation type="journal article" date="2021" name="Proc. Natl. Acad. Sci. U.S.A.">
        <title>A Catalog of Tens of Thousands of Viruses from Human Metagenomes Reveals Hidden Associations with Chronic Diseases.</title>
        <authorList>
            <person name="Tisza M.J."/>
            <person name="Buck C.B."/>
        </authorList>
    </citation>
    <scope>NUCLEOTIDE SEQUENCE</scope>
    <source>
        <strain evidence="1">CtHip2</strain>
    </source>
</reference>
<accession>A0A8S5RVP6</accession>
<proteinExistence type="predicted"/>
<organism evidence="1">
    <name type="scientific">Siphoviridae sp. ctHip2</name>
    <dbReference type="NCBI Taxonomy" id="2827830"/>
    <lineage>
        <taxon>Viruses</taxon>
        <taxon>Duplodnaviria</taxon>
        <taxon>Heunggongvirae</taxon>
        <taxon>Uroviricota</taxon>
        <taxon>Caudoviricetes</taxon>
    </lineage>
</organism>
<sequence length="150" mass="17510">MTTVLSKLIFKNEYVVILKNDEAIGVDKVSGFAGKVIILKNGSKYNEDTLTSRTDETRIVPYYTLTAHRTLSAWEKENKIKKFRHRVLFKLFKEFALRFTFDTCSQLTQEKSKLTPIKYVITPLELEQTVSEKVAELYKGEYYDREPVQN</sequence>